<dbReference type="GO" id="GO:0007131">
    <property type="term" value="P:reciprocal meiotic recombination"/>
    <property type="evidence" value="ECO:0007669"/>
    <property type="project" value="TreeGrafter"/>
</dbReference>
<dbReference type="InterPro" id="IPR036078">
    <property type="entry name" value="Spo11/TopoVI_A_sf"/>
</dbReference>
<dbReference type="SUPFAM" id="SSF56726">
    <property type="entry name" value="DNA topoisomerase IV, alpha subunit"/>
    <property type="match status" value="1"/>
</dbReference>
<dbReference type="Pfam" id="PF21180">
    <property type="entry name" value="TOP6A-Spo11_Toprim"/>
    <property type="match status" value="1"/>
</dbReference>
<dbReference type="PANTHER" id="PTHR10848:SF2">
    <property type="entry name" value="RECOMBINATION PROTEIN SPO11, PUTATIVE-RELATED"/>
    <property type="match status" value="1"/>
</dbReference>
<dbReference type="GO" id="GO:0042138">
    <property type="term" value="P:meiotic DNA double-strand break formation"/>
    <property type="evidence" value="ECO:0007669"/>
    <property type="project" value="TreeGrafter"/>
</dbReference>
<evidence type="ECO:0000256" key="4">
    <source>
        <dbReference type="ARBA" id="ARBA00012895"/>
    </source>
</evidence>
<dbReference type="EMBL" id="JAECZO010000031">
    <property type="protein sequence ID" value="KAK7194083.1"/>
    <property type="molecule type" value="Genomic_DNA"/>
</dbReference>
<keyword evidence="8 10" id="KW-0238">DNA-binding</keyword>
<feature type="domain" description="Spo11/DNA topoisomerase VI subunit A N-terminal" evidence="11">
    <location>
        <begin position="94"/>
        <end position="151"/>
    </location>
</feature>
<organism evidence="13 14">
    <name type="scientific">Novymonas esmeraldas</name>
    <dbReference type="NCBI Taxonomy" id="1808958"/>
    <lineage>
        <taxon>Eukaryota</taxon>
        <taxon>Discoba</taxon>
        <taxon>Euglenozoa</taxon>
        <taxon>Kinetoplastea</taxon>
        <taxon>Metakinetoplastina</taxon>
        <taxon>Trypanosomatida</taxon>
        <taxon>Trypanosomatidae</taxon>
        <taxon>Novymonas</taxon>
    </lineage>
</organism>
<keyword evidence="9 10" id="KW-0413">Isomerase</keyword>
<dbReference type="GO" id="GO:0000228">
    <property type="term" value="C:nuclear chromosome"/>
    <property type="evidence" value="ECO:0007669"/>
    <property type="project" value="TreeGrafter"/>
</dbReference>
<evidence type="ECO:0000256" key="2">
    <source>
        <dbReference type="ARBA" id="ARBA00001946"/>
    </source>
</evidence>
<name>A0AAW0EIU9_9TRYP</name>
<dbReference type="GO" id="GO:0005524">
    <property type="term" value="F:ATP binding"/>
    <property type="evidence" value="ECO:0007669"/>
    <property type="project" value="InterPro"/>
</dbReference>
<dbReference type="PANTHER" id="PTHR10848">
    <property type="entry name" value="MEIOTIC RECOMBINATION PROTEIN SPO11"/>
    <property type="match status" value="1"/>
</dbReference>
<dbReference type="InterPro" id="IPR002815">
    <property type="entry name" value="Spo11/TopoVI_A"/>
</dbReference>
<dbReference type="PROSITE" id="PS52041">
    <property type="entry name" value="TOPO_IIB"/>
    <property type="match status" value="1"/>
</dbReference>
<dbReference type="GO" id="GO:0000706">
    <property type="term" value="P:meiotic DNA double-strand break processing"/>
    <property type="evidence" value="ECO:0007669"/>
    <property type="project" value="TreeGrafter"/>
</dbReference>
<proteinExistence type="inferred from homology"/>
<evidence type="ECO:0000256" key="1">
    <source>
        <dbReference type="ARBA" id="ARBA00000185"/>
    </source>
</evidence>
<keyword evidence="5" id="KW-0479">Metal-binding</keyword>
<keyword evidence="14" id="KW-1185">Reference proteome</keyword>
<evidence type="ECO:0000256" key="8">
    <source>
        <dbReference type="ARBA" id="ARBA00023125"/>
    </source>
</evidence>
<evidence type="ECO:0000313" key="14">
    <source>
        <dbReference type="Proteomes" id="UP001430356"/>
    </source>
</evidence>
<evidence type="ECO:0000259" key="12">
    <source>
        <dbReference type="Pfam" id="PF21180"/>
    </source>
</evidence>
<dbReference type="EC" id="5.6.2.2" evidence="4"/>
<evidence type="ECO:0000256" key="5">
    <source>
        <dbReference type="ARBA" id="ARBA00022723"/>
    </source>
</evidence>
<dbReference type="AlphaFoldDB" id="A0AAW0EIU9"/>
<evidence type="ECO:0000256" key="3">
    <source>
        <dbReference type="ARBA" id="ARBA00006559"/>
    </source>
</evidence>
<sequence length="496" mass="53118">MTNTFTEISPVSSAAHDAATLREEVLRRMEVYVLQLLHTLLEPQITQRESCGAVRTDATEWTRRGLPGESEPLRRVTGALPDTRRRCCLKSAHHHLLLLTVLYPNVAQGRVATQRDVYYHLIRRVATQEAVNRTVQQLSGVLRLPRQLMGVTAGGRGFVAGCLAFHGQSLCGALPGSAGDEGVPLPLLEEDLVVSVRRGTGVQVPSTRGGGGERGFQVLPNVCAIVVVEKHAVFAQLLRQGLPRLLPCVLLTAQGFPSHAARRLLAHLHAALPRAAVVGLVDYNPHGLAILAAYRWASTSTAAPVASTCVESRYYAVPALRWLGVRTTHVTRILHECERSDAGSALPGASPTAPLAPFTPRDACVMQHLVQRLEALVQQDADATAAAAGCASGEAEAVTTATRARDGHGGRLVAADLDERASAASVSAWLAEARAMQQRGVKCELEALYTDPYADLFLSTAAAAARAQRPAGVRPPPSSTQAAEWVCQQLLRRRAV</sequence>
<evidence type="ECO:0000259" key="11">
    <source>
        <dbReference type="Pfam" id="PF04406"/>
    </source>
</evidence>
<dbReference type="InterPro" id="IPR034136">
    <property type="entry name" value="TOPRIM_Topo6A/Spo11"/>
</dbReference>
<feature type="domain" description="Topoisomerase 6 subunit A/Spo11 TOPRIM" evidence="12">
    <location>
        <begin position="225"/>
        <end position="333"/>
    </location>
</feature>
<evidence type="ECO:0000256" key="7">
    <source>
        <dbReference type="ARBA" id="ARBA00023029"/>
    </source>
</evidence>
<dbReference type="Gene3D" id="1.10.10.10">
    <property type="entry name" value="Winged helix-like DNA-binding domain superfamily/Winged helix DNA-binding domain"/>
    <property type="match status" value="1"/>
</dbReference>
<evidence type="ECO:0000256" key="9">
    <source>
        <dbReference type="ARBA" id="ARBA00023235"/>
    </source>
</evidence>
<keyword evidence="6" id="KW-0460">Magnesium</keyword>
<gene>
    <name evidence="13" type="ORF">NESM_000321000</name>
</gene>
<dbReference type="GO" id="GO:0003918">
    <property type="term" value="F:DNA topoisomerase type II (double strand cut, ATP-hydrolyzing) activity"/>
    <property type="evidence" value="ECO:0007669"/>
    <property type="project" value="UniProtKB-UniRule"/>
</dbReference>
<keyword evidence="7 10" id="KW-0799">Topoisomerase</keyword>
<dbReference type="PRINTS" id="PR01550">
    <property type="entry name" value="TOP6AFAMILY"/>
</dbReference>
<dbReference type="GO" id="GO:0003677">
    <property type="term" value="F:DNA binding"/>
    <property type="evidence" value="ECO:0007669"/>
    <property type="project" value="UniProtKB-UniRule"/>
</dbReference>
<dbReference type="InterPro" id="IPR036388">
    <property type="entry name" value="WH-like_DNA-bd_sf"/>
</dbReference>
<dbReference type="InterPro" id="IPR013049">
    <property type="entry name" value="Spo11/TopoVI_A_N"/>
</dbReference>
<evidence type="ECO:0000313" key="13">
    <source>
        <dbReference type="EMBL" id="KAK7194083.1"/>
    </source>
</evidence>
<evidence type="ECO:0000256" key="10">
    <source>
        <dbReference type="PROSITE-ProRule" id="PRU01385"/>
    </source>
</evidence>
<evidence type="ECO:0000256" key="6">
    <source>
        <dbReference type="ARBA" id="ARBA00022842"/>
    </source>
</evidence>
<dbReference type="CDD" id="cd00223">
    <property type="entry name" value="TOPRIM_TopoIIB_SPO"/>
    <property type="match status" value="1"/>
</dbReference>
<dbReference type="Gene3D" id="3.40.1360.10">
    <property type="match status" value="1"/>
</dbReference>
<reference evidence="13 14" key="1">
    <citation type="journal article" date="2021" name="MBio">
        <title>A New Model Trypanosomatid, Novymonas esmeraldas: Genomic Perception of Its 'Candidatus Pandoraea novymonadis' Endosymbiont.</title>
        <authorList>
            <person name="Zakharova A."/>
            <person name="Saura A."/>
            <person name="Butenko A."/>
            <person name="Podesvova L."/>
            <person name="Warmusova S."/>
            <person name="Kostygov A.Y."/>
            <person name="Nenarokova A."/>
            <person name="Lukes J."/>
            <person name="Opperdoes F.R."/>
            <person name="Yurchenko V."/>
        </authorList>
    </citation>
    <scope>NUCLEOTIDE SEQUENCE [LARGE SCALE GENOMIC DNA]</scope>
    <source>
        <strain evidence="13 14">E262AT.01</strain>
    </source>
</reference>
<protein>
    <recommendedName>
        <fullName evidence="4">DNA topoisomerase (ATP-hydrolyzing)</fullName>
        <ecNumber evidence="4">5.6.2.2</ecNumber>
    </recommendedName>
</protein>
<dbReference type="Proteomes" id="UP001430356">
    <property type="component" value="Unassembled WGS sequence"/>
</dbReference>
<accession>A0AAW0EIU9</accession>
<comment type="cofactor">
    <cofactor evidence="2">
        <name>Mg(2+)</name>
        <dbReference type="ChEBI" id="CHEBI:18420"/>
    </cofactor>
</comment>
<comment type="catalytic activity">
    <reaction evidence="1 10">
        <text>ATP-dependent breakage, passage and rejoining of double-stranded DNA.</text>
        <dbReference type="EC" id="5.6.2.2"/>
    </reaction>
</comment>
<comment type="caution">
    <text evidence="13">The sequence shown here is derived from an EMBL/GenBank/DDBJ whole genome shotgun (WGS) entry which is preliminary data.</text>
</comment>
<dbReference type="Pfam" id="PF04406">
    <property type="entry name" value="TP6A_N"/>
    <property type="match status" value="1"/>
</dbReference>
<feature type="active site" description="O-(5'-phospho-DNA)-tyrosine intermediate" evidence="10">
    <location>
        <position position="119"/>
    </location>
</feature>
<dbReference type="GO" id="GO:0046872">
    <property type="term" value="F:metal ion binding"/>
    <property type="evidence" value="ECO:0007669"/>
    <property type="project" value="UniProtKB-KW"/>
</dbReference>
<comment type="similarity">
    <text evidence="3 10">Belongs to the TOP6A family.</text>
</comment>